<evidence type="ECO:0000313" key="8">
    <source>
        <dbReference type="EMBL" id="GAA4447472.1"/>
    </source>
</evidence>
<keyword evidence="2 7" id="KW-0031">Aminopeptidase</keyword>
<name>A0ABP8MBF3_9BACT</name>
<dbReference type="SUPFAM" id="SSF50494">
    <property type="entry name" value="Trypsin-like serine proteases"/>
    <property type="match status" value="1"/>
</dbReference>
<keyword evidence="6 7" id="KW-0720">Serine protease</keyword>
<dbReference type="EC" id="3.4.14.-" evidence="7"/>
<organism evidence="8 9">
    <name type="scientific">Ravibacter arvi</name>
    <dbReference type="NCBI Taxonomy" id="2051041"/>
    <lineage>
        <taxon>Bacteria</taxon>
        <taxon>Pseudomonadati</taxon>
        <taxon>Bacteroidota</taxon>
        <taxon>Cytophagia</taxon>
        <taxon>Cytophagales</taxon>
        <taxon>Spirosomataceae</taxon>
        <taxon>Ravibacter</taxon>
    </lineage>
</organism>
<evidence type="ECO:0000256" key="7">
    <source>
        <dbReference type="RuleBase" id="RU366067"/>
    </source>
</evidence>
<dbReference type="EMBL" id="BAABEY010000036">
    <property type="protein sequence ID" value="GAA4447472.1"/>
    <property type="molecule type" value="Genomic_DNA"/>
</dbReference>
<comment type="function">
    <text evidence="7">Catalyzes the removal of dipeptides from the N-terminus of oligopeptides.</text>
</comment>
<dbReference type="Pfam" id="PF10459">
    <property type="entry name" value="Peptidase_S46"/>
    <property type="match status" value="1"/>
</dbReference>
<dbReference type="InterPro" id="IPR009003">
    <property type="entry name" value="Peptidase_S1_PA"/>
</dbReference>
<comment type="caution">
    <text evidence="8">The sequence shown here is derived from an EMBL/GenBank/DDBJ whole genome shotgun (WGS) entry which is preliminary data.</text>
</comment>
<keyword evidence="4" id="KW-0732">Signal</keyword>
<evidence type="ECO:0000256" key="3">
    <source>
        <dbReference type="ARBA" id="ARBA00022670"/>
    </source>
</evidence>
<dbReference type="Gene3D" id="2.40.10.10">
    <property type="entry name" value="Trypsin-like serine proteases"/>
    <property type="match status" value="1"/>
</dbReference>
<dbReference type="InterPro" id="IPR019500">
    <property type="entry name" value="Pep_S46"/>
</dbReference>
<evidence type="ECO:0000256" key="2">
    <source>
        <dbReference type="ARBA" id="ARBA00022438"/>
    </source>
</evidence>
<protein>
    <recommendedName>
        <fullName evidence="7">Dipeptidyl-peptidase</fullName>
        <ecNumber evidence="7">3.4.14.-</ecNumber>
    </recommendedName>
</protein>
<sequence>MGKMWTFENPPVEYLKETYQLTTDKAWFEKAQLAALRFSTYCSASFVSADGLVMTNHHCARESGTAVQKKDEDFSAHGFYATKLGDERKVPELFVDQLVRIEDITARVQDIEKQGADDYEKLTLRDQGLENIVKEYGEKPEWKGLEIQAVTLYSGGKFSLYGFRRYNDVRLVFMPELDLGFFGGDPDNFTYPRYNLDVSFFRVYDDAGKPLKTTHYFKFNPDGAKENEPVFVIGNPGTTGRLQTIEELEMERDYKLPYLIQVLENRKAVLEAYNEKAKSDSIANEVFSFENSVKSFSGQLKGMRDPYLMARKRAFENDFKTKVRNDAKLSAEYSIWDQISESVKVLRGAQHELMLFQTNPLFRGEMLTLAQQLVDYAAISKTNPQRAATLKEMLRAFTPKSMEIESGYLAAHLEEALSLLGPTDIYLRYALDEKSPDEAAEWMLSQSKLKDSTYVQKLIDGGETALEASEDPFIQLALIAQPRYMKSVFAARDAYMKLELLQGRLGRLIFDAYGTAIPPDATMSLRISDGVVKPVEYNGTKAPANTTYYGLYDRFLSHKGTYPWSLPEKWKNPPAELLREPVNFISTNDIVGGNSGSPLVNSKLEAVGLAFDGNMESLTGYFIFAPDTGNRTVSVHTGGIVAALKYIYKTKRLTEELLAR</sequence>
<evidence type="ECO:0000256" key="1">
    <source>
        <dbReference type="ARBA" id="ARBA00010491"/>
    </source>
</evidence>
<evidence type="ECO:0000256" key="4">
    <source>
        <dbReference type="ARBA" id="ARBA00022729"/>
    </source>
</evidence>
<dbReference type="PANTHER" id="PTHR38469:SF1">
    <property type="entry name" value="PERIPLASMIC PEPTIDASE SUBFAMILY S1B"/>
    <property type="match status" value="1"/>
</dbReference>
<accession>A0ABP8MBF3</accession>
<reference evidence="9" key="1">
    <citation type="journal article" date="2019" name="Int. J. Syst. Evol. Microbiol.">
        <title>The Global Catalogue of Microorganisms (GCM) 10K type strain sequencing project: providing services to taxonomists for standard genome sequencing and annotation.</title>
        <authorList>
            <consortium name="The Broad Institute Genomics Platform"/>
            <consortium name="The Broad Institute Genome Sequencing Center for Infectious Disease"/>
            <person name="Wu L."/>
            <person name="Ma J."/>
        </authorList>
    </citation>
    <scope>NUCLEOTIDE SEQUENCE [LARGE SCALE GENOMIC DNA]</scope>
    <source>
        <strain evidence="9">JCM 31920</strain>
    </source>
</reference>
<keyword evidence="5 7" id="KW-0378">Hydrolase</keyword>
<evidence type="ECO:0000256" key="5">
    <source>
        <dbReference type="ARBA" id="ARBA00022801"/>
    </source>
</evidence>
<comment type="similarity">
    <text evidence="1 7">Belongs to the peptidase S46 family.</text>
</comment>
<proteinExistence type="inferred from homology"/>
<evidence type="ECO:0000256" key="6">
    <source>
        <dbReference type="ARBA" id="ARBA00022825"/>
    </source>
</evidence>
<dbReference type="PANTHER" id="PTHR38469">
    <property type="entry name" value="PERIPLASMIC PEPTIDASE SUBFAMILY S1B"/>
    <property type="match status" value="1"/>
</dbReference>
<gene>
    <name evidence="8" type="ORF">GCM10023091_42370</name>
</gene>
<dbReference type="Proteomes" id="UP001501508">
    <property type="component" value="Unassembled WGS sequence"/>
</dbReference>
<keyword evidence="3 7" id="KW-0645">Protease</keyword>
<keyword evidence="9" id="KW-1185">Reference proteome</keyword>
<dbReference type="InterPro" id="IPR043504">
    <property type="entry name" value="Peptidase_S1_PA_chymotrypsin"/>
</dbReference>
<evidence type="ECO:0000313" key="9">
    <source>
        <dbReference type="Proteomes" id="UP001501508"/>
    </source>
</evidence>